<dbReference type="Gene3D" id="3.60.20.10">
    <property type="entry name" value="Glutamine Phosphoribosylpyrophosphate, subunit 1, domain 1"/>
    <property type="match status" value="2"/>
</dbReference>
<proteinExistence type="inferred from homology"/>
<evidence type="ECO:0000313" key="4">
    <source>
        <dbReference type="Proteomes" id="UP000472676"/>
    </source>
</evidence>
<dbReference type="SUPFAM" id="SSF56235">
    <property type="entry name" value="N-terminal nucleophile aminohydrolases (Ntn hydrolases)"/>
    <property type="match status" value="1"/>
</dbReference>
<evidence type="ECO:0000256" key="2">
    <source>
        <dbReference type="ARBA" id="ARBA00038735"/>
    </source>
</evidence>
<comment type="caution">
    <text evidence="3">The sequence shown here is derived from an EMBL/GenBank/DDBJ whole genome shotgun (WGS) entry which is preliminary data.</text>
</comment>
<dbReference type="PANTHER" id="PTHR34218:SF4">
    <property type="entry name" value="ACYL-HOMOSERINE LACTONE ACYLASE QUIP"/>
    <property type="match status" value="1"/>
</dbReference>
<evidence type="ECO:0000256" key="1">
    <source>
        <dbReference type="ARBA" id="ARBA00006586"/>
    </source>
</evidence>
<dbReference type="EMBL" id="JAAMOW010000007">
    <property type="protein sequence ID" value="NGY05863.1"/>
    <property type="molecule type" value="Genomic_DNA"/>
</dbReference>
<dbReference type="RefSeq" id="WP_166258211.1">
    <property type="nucleotide sequence ID" value="NZ_JAAMOW010000007.1"/>
</dbReference>
<dbReference type="GO" id="GO:0016811">
    <property type="term" value="F:hydrolase activity, acting on carbon-nitrogen (but not peptide) bonds, in linear amides"/>
    <property type="evidence" value="ECO:0007669"/>
    <property type="project" value="InterPro"/>
</dbReference>
<keyword evidence="4" id="KW-1185">Reference proteome</keyword>
<comment type="subunit">
    <text evidence="2">Heterodimer of an alpha subunit and a beta subunit processed from the same precursor.</text>
</comment>
<dbReference type="GO" id="GO:0017000">
    <property type="term" value="P:antibiotic biosynthetic process"/>
    <property type="evidence" value="ECO:0007669"/>
    <property type="project" value="InterPro"/>
</dbReference>
<gene>
    <name evidence="3" type="ORF">G7Y85_13905</name>
</gene>
<dbReference type="InterPro" id="IPR029055">
    <property type="entry name" value="Ntn_hydrolases_N"/>
</dbReference>
<dbReference type="InterPro" id="IPR002692">
    <property type="entry name" value="S45"/>
</dbReference>
<comment type="similarity">
    <text evidence="1">Belongs to the peptidase S45 family.</text>
</comment>
<dbReference type="AlphaFoldDB" id="A0A6M2BUR9"/>
<name>A0A6M2BUR9_9GAMM</name>
<sequence>MNGSSVTQRGVWIGALLLALSACGRSSPVGDDGNQSDGGSGINAPGTIVSSQNTFLSIVPPGSNGNSAGGIGAPVPGVPTLSYPKNFADQLTMYGDLSYAKSPLQADNCVPPKNIGEHQKASDQACNYFKRADLTLSDTDAVSKRTMTAPNGKTVTIRRDGWGVPYIDAEDRESAEYGLGFAAAQDRLWLFDVLRRAGRGRASEFLGPSPTTYGLDLEFGPPAGYSEDELTDMVNKAVAKLGALGPMFLDDTQNFVDGMNAYISYLQTPQGLTELPPEYATLALEVPPNFPPKPFTVNDIVANAVLIQSALGGGGGGEATNVQLLQKLDPGIGPNTTSLPKAACEMWRDLRHADIADTPHTLDTRFDTESPAKLDESCPQTLPAGVAIWDAGSFEGIPFLNHAGAIGVPLLNLGALPKPLDALSRLTLSQFVPVDGAAPVVDARPPLKRQQRGVTMVASNDPLGSLHRTLNKMGLPMTTSNWIGVTASQTKSGHPIAVMGPQTGYYNPQLLWEAAVVSHGGTPYEFAARGITTVNLPYIVIGHGLDFAWSPTSAGSDFTDTRVSKMCNTDGSQPSRDDNDGDGFPDADGYLYKGQCVRFYRRVDEWTATPTAASIALGGPATPEAVKRYILRTHYGPVFGTATVNGEPVAISTERSTFLSDIDTAAPFALLTTTGRKMNEKRFKQLFNSMSSTFNWLYLDSKDLAYIQSGLYPIRHSGTNPDLPVWGDGRFDWAADNDLPSDFFTAHGGDAENGGTPYPARTVAVAQGNALDGYFEWKGYLPLSSHIQATNPSKGYMANWNNSGAPGWWAADSNGTYGPTHRVTMLQQRLAAFKASGRKQDLGSMVEIMADTAYTDLRGFDVLPELLKIMKMGTLTSDQQAVVDLMQQWYDSGSREWIDQQKGLGAYRRDRDGDGIYDFRAQAVLMDAWYPHLIDTVLPQMVAIEGKGASLLTGRYDAPRAQGSAFQEGWFQHMKRVLNTAMATPGHVDYRALKCADSDDLETCRQAVLTALGEALSDLGGLSNQANWDGTTLSNAKGDANATIEDYDAVEHTSFSFIPVPPIPWLNRPTFQQAVEITTPLSPP</sequence>
<protein>
    <submittedName>
        <fullName evidence="3">Penicillin acylase family protein</fullName>
    </submittedName>
</protein>
<dbReference type="Pfam" id="PF01804">
    <property type="entry name" value="Penicil_amidase"/>
    <property type="match status" value="1"/>
</dbReference>
<reference evidence="3 4" key="1">
    <citation type="journal article" date="2014" name="Int. J. Syst. Evol. Microbiol.">
        <title>Solimonas terrae sp. nov., isolated from soil.</title>
        <authorList>
            <person name="Kim S.J."/>
            <person name="Moon J.Y."/>
            <person name="Weon H.Y."/>
            <person name="Ahn J.H."/>
            <person name="Chen W.M."/>
            <person name="Kwon S.W."/>
        </authorList>
    </citation>
    <scope>NUCLEOTIDE SEQUENCE [LARGE SCALE GENOMIC DNA]</scope>
    <source>
        <strain evidence="3 4">KIS83-12</strain>
    </source>
</reference>
<dbReference type="Gene3D" id="1.10.439.10">
    <property type="entry name" value="Penicillin Amidohydrolase, domain 1"/>
    <property type="match status" value="1"/>
</dbReference>
<organism evidence="3 4">
    <name type="scientific">Solimonas terrae</name>
    <dbReference type="NCBI Taxonomy" id="1396819"/>
    <lineage>
        <taxon>Bacteria</taxon>
        <taxon>Pseudomonadati</taxon>
        <taxon>Pseudomonadota</taxon>
        <taxon>Gammaproteobacteria</taxon>
        <taxon>Nevskiales</taxon>
        <taxon>Nevskiaceae</taxon>
        <taxon>Solimonas</taxon>
    </lineage>
</organism>
<dbReference type="Proteomes" id="UP000472676">
    <property type="component" value="Unassembled WGS sequence"/>
</dbReference>
<dbReference type="InterPro" id="IPR023343">
    <property type="entry name" value="Penicillin_amidase_dom1"/>
</dbReference>
<accession>A0A6M2BUR9</accession>
<evidence type="ECO:0000313" key="3">
    <source>
        <dbReference type="EMBL" id="NGY05863.1"/>
    </source>
</evidence>
<dbReference type="PANTHER" id="PTHR34218">
    <property type="entry name" value="PEPTIDASE S45 PENICILLIN AMIDASE"/>
    <property type="match status" value="1"/>
</dbReference>